<feature type="region of interest" description="Disordered" evidence="1">
    <location>
        <begin position="56"/>
        <end position="109"/>
    </location>
</feature>
<dbReference type="AlphaFoldDB" id="W9C877"/>
<name>W9C877_SCLBF</name>
<accession>W9C877</accession>
<evidence type="ECO:0000256" key="2">
    <source>
        <dbReference type="SAM" id="SignalP"/>
    </source>
</evidence>
<protein>
    <submittedName>
        <fullName evidence="3">Uncharacterized protein</fullName>
    </submittedName>
</protein>
<dbReference type="EMBL" id="AYSA01000437">
    <property type="protein sequence ID" value="ESZ91998.1"/>
    <property type="molecule type" value="Genomic_DNA"/>
</dbReference>
<keyword evidence="4" id="KW-1185">Reference proteome</keyword>
<evidence type="ECO:0000313" key="3">
    <source>
        <dbReference type="EMBL" id="ESZ91998.1"/>
    </source>
</evidence>
<keyword evidence="2" id="KW-0732">Signal</keyword>
<organism evidence="3 4">
    <name type="scientific">Sclerotinia borealis (strain F-4128)</name>
    <dbReference type="NCBI Taxonomy" id="1432307"/>
    <lineage>
        <taxon>Eukaryota</taxon>
        <taxon>Fungi</taxon>
        <taxon>Dikarya</taxon>
        <taxon>Ascomycota</taxon>
        <taxon>Pezizomycotina</taxon>
        <taxon>Leotiomycetes</taxon>
        <taxon>Helotiales</taxon>
        <taxon>Sclerotiniaceae</taxon>
        <taxon>Sclerotinia</taxon>
    </lineage>
</organism>
<dbReference type="Proteomes" id="UP000019487">
    <property type="component" value="Unassembled WGS sequence"/>
</dbReference>
<gene>
    <name evidence="3" type="ORF">SBOR_7613</name>
</gene>
<reference evidence="3 4" key="1">
    <citation type="journal article" date="2014" name="Genome Announc.">
        <title>Draft genome sequence of Sclerotinia borealis, a psychrophilic plant pathogenic fungus.</title>
        <authorList>
            <person name="Mardanov A.V."/>
            <person name="Beletsky A.V."/>
            <person name="Kadnikov V.V."/>
            <person name="Ignatov A.N."/>
            <person name="Ravin N.V."/>
        </authorList>
    </citation>
    <scope>NUCLEOTIDE SEQUENCE [LARGE SCALE GENOMIC DNA]</scope>
    <source>
        <strain evidence="4">F-4157</strain>
    </source>
</reference>
<comment type="caution">
    <text evidence="3">The sequence shown here is derived from an EMBL/GenBank/DDBJ whole genome shotgun (WGS) entry which is preliminary data.</text>
</comment>
<proteinExistence type="predicted"/>
<feature type="signal peptide" evidence="2">
    <location>
        <begin position="1"/>
        <end position="22"/>
    </location>
</feature>
<evidence type="ECO:0000256" key="1">
    <source>
        <dbReference type="SAM" id="MobiDB-lite"/>
    </source>
</evidence>
<dbReference type="HOGENOM" id="CLU_2185479_0_0_1"/>
<feature type="chain" id="PRO_5004921697" evidence="2">
    <location>
        <begin position="23"/>
        <end position="109"/>
    </location>
</feature>
<evidence type="ECO:0000313" key="4">
    <source>
        <dbReference type="Proteomes" id="UP000019487"/>
    </source>
</evidence>
<sequence length="109" mass="11523">MPVHSLLAILFFASSNADPANAIAVLLKAPAYIRTLSIASFERAVFTAEVEEAVVGPVTGGGEEDEDKNGTVDARAVEEIGADEEEENKDWGGVGGDEEEGEPTMKRES</sequence>